<feature type="transmembrane region" description="Helical" evidence="4">
    <location>
        <begin position="161"/>
        <end position="179"/>
    </location>
</feature>
<dbReference type="EMBL" id="CACSLK010034598">
    <property type="protein sequence ID" value="CAA0842687.1"/>
    <property type="molecule type" value="Genomic_DNA"/>
</dbReference>
<dbReference type="FunFam" id="2.60.40.10:FF:000813">
    <property type="entry name" value="Vesicle-associated protein 1-1"/>
    <property type="match status" value="1"/>
</dbReference>
<dbReference type="SUPFAM" id="SSF47699">
    <property type="entry name" value="Bifunctional inhibitor/lipid-transfer protein/seed storage 2S albumin"/>
    <property type="match status" value="1"/>
</dbReference>
<dbReference type="InterPro" id="IPR027923">
    <property type="entry name" value="Hydrophob_seed_dom"/>
</dbReference>
<dbReference type="Proteomes" id="UP001153555">
    <property type="component" value="Unassembled WGS sequence"/>
</dbReference>
<dbReference type="InterPro" id="IPR013783">
    <property type="entry name" value="Ig-like_fold"/>
</dbReference>
<dbReference type="Pfam" id="PF00635">
    <property type="entry name" value="Motile_Sperm"/>
    <property type="match status" value="1"/>
</dbReference>
<evidence type="ECO:0000256" key="2">
    <source>
        <dbReference type="SAM" id="Coils"/>
    </source>
</evidence>
<evidence type="ECO:0000256" key="3">
    <source>
        <dbReference type="SAM" id="MobiDB-lite"/>
    </source>
</evidence>
<dbReference type="InterPro" id="IPR008962">
    <property type="entry name" value="PapD-like_sf"/>
</dbReference>
<dbReference type="AlphaFoldDB" id="A0A9N7P3C2"/>
<sequence>MSIGDFIGIQPSELKFPFELKKQSSCYMQLSNKTDQYIAFKVKTTNPKKYCVGPNAGVVLPNSACNVRVTLQAQEEAPLDMQCRDKFLVQSVVAPQGASSKDVTQEMFTREDGKIVDEFRLRVVYIPANPPSPVPEGEEEATSPETSLAEDEIRKPVLSEVFLSIMLFLSVPFNFISVVSKLNEEKASVTKENKKLLRELELIKNQTRKRQGNALSFVVLIFGLLLGILVGYVITGNPTNTSGKCPVDTLKLGICGDWVGLVHEVVGTKPSSECCELLKGLADFEAALCLCTEIKANVLGIAKVKVPIALSLAVNSCGKKVPRDFVCS</sequence>
<evidence type="ECO:0000256" key="1">
    <source>
        <dbReference type="ARBA" id="ARBA00008932"/>
    </source>
</evidence>
<dbReference type="PROSITE" id="PS50202">
    <property type="entry name" value="MSP"/>
    <property type="match status" value="1"/>
</dbReference>
<dbReference type="PANTHER" id="PTHR10809">
    <property type="entry name" value="VESICLE-ASSOCIATED MEMBRANE PROTEIN-ASSOCIATED PROTEIN"/>
    <property type="match status" value="1"/>
</dbReference>
<feature type="transmembrane region" description="Helical" evidence="4">
    <location>
        <begin position="214"/>
        <end position="234"/>
    </location>
</feature>
<accession>A0A9N7P3C2</accession>
<dbReference type="InterPro" id="IPR000535">
    <property type="entry name" value="MSP_dom"/>
</dbReference>
<dbReference type="InterPro" id="IPR016763">
    <property type="entry name" value="VAP"/>
</dbReference>
<dbReference type="GO" id="GO:0090158">
    <property type="term" value="P:endoplasmic reticulum membrane organization"/>
    <property type="evidence" value="ECO:0007669"/>
    <property type="project" value="TreeGrafter"/>
</dbReference>
<dbReference type="OrthoDB" id="264603at2759"/>
<protein>
    <submittedName>
        <fullName evidence="6">Vesicle-associated protein 1-3</fullName>
    </submittedName>
</protein>
<keyword evidence="4" id="KW-0812">Transmembrane</keyword>
<reference evidence="6" key="1">
    <citation type="submission" date="2019-12" db="EMBL/GenBank/DDBJ databases">
        <authorList>
            <person name="Scholes J."/>
        </authorList>
    </citation>
    <scope>NUCLEOTIDE SEQUENCE</scope>
</reference>
<dbReference type="GO" id="GO:0005886">
    <property type="term" value="C:plasma membrane"/>
    <property type="evidence" value="ECO:0007669"/>
    <property type="project" value="TreeGrafter"/>
</dbReference>
<keyword evidence="7" id="KW-1185">Reference proteome</keyword>
<gene>
    <name evidence="6" type="ORF">SHERM_08548</name>
</gene>
<feature type="region of interest" description="Disordered" evidence="3">
    <location>
        <begin position="130"/>
        <end position="149"/>
    </location>
</feature>
<dbReference type="Gene3D" id="1.10.110.10">
    <property type="entry name" value="Plant lipid-transfer and hydrophobic proteins"/>
    <property type="match status" value="1"/>
</dbReference>
<feature type="domain" description="MSP" evidence="5">
    <location>
        <begin position="6"/>
        <end position="126"/>
    </location>
</feature>
<comment type="similarity">
    <text evidence="1">Belongs to the VAMP-associated protein (VAP) (TC 9.B.17) family.</text>
</comment>
<dbReference type="CDD" id="cd01958">
    <property type="entry name" value="HPS_like"/>
    <property type="match status" value="1"/>
</dbReference>
<keyword evidence="4" id="KW-1133">Transmembrane helix</keyword>
<keyword evidence="4" id="KW-0472">Membrane</keyword>
<feature type="coiled-coil region" evidence="2">
    <location>
        <begin position="179"/>
        <end position="206"/>
    </location>
</feature>
<dbReference type="GO" id="GO:0005789">
    <property type="term" value="C:endoplasmic reticulum membrane"/>
    <property type="evidence" value="ECO:0007669"/>
    <property type="project" value="InterPro"/>
</dbReference>
<dbReference type="InterPro" id="IPR036312">
    <property type="entry name" value="Bifun_inhib/LTP/seed_sf"/>
</dbReference>
<dbReference type="GO" id="GO:0061817">
    <property type="term" value="P:endoplasmic reticulum-plasma membrane tethering"/>
    <property type="evidence" value="ECO:0007669"/>
    <property type="project" value="TreeGrafter"/>
</dbReference>
<keyword evidence="2" id="KW-0175">Coiled coil</keyword>
<dbReference type="SUPFAM" id="SSF49354">
    <property type="entry name" value="PapD-like"/>
    <property type="match status" value="1"/>
</dbReference>
<organism evidence="6 7">
    <name type="scientific">Striga hermonthica</name>
    <name type="common">Purple witchweed</name>
    <name type="synonym">Buchnera hermonthica</name>
    <dbReference type="NCBI Taxonomy" id="68872"/>
    <lineage>
        <taxon>Eukaryota</taxon>
        <taxon>Viridiplantae</taxon>
        <taxon>Streptophyta</taxon>
        <taxon>Embryophyta</taxon>
        <taxon>Tracheophyta</taxon>
        <taxon>Spermatophyta</taxon>
        <taxon>Magnoliopsida</taxon>
        <taxon>eudicotyledons</taxon>
        <taxon>Gunneridae</taxon>
        <taxon>Pentapetalae</taxon>
        <taxon>asterids</taxon>
        <taxon>lamiids</taxon>
        <taxon>Lamiales</taxon>
        <taxon>Orobanchaceae</taxon>
        <taxon>Buchnereae</taxon>
        <taxon>Striga</taxon>
    </lineage>
</organism>
<dbReference type="Pfam" id="PF14547">
    <property type="entry name" value="Hydrophob_seed"/>
    <property type="match status" value="1"/>
</dbReference>
<dbReference type="InterPro" id="IPR016140">
    <property type="entry name" value="Bifunc_inhib/LTP/seed_store"/>
</dbReference>
<name>A0A9N7P3C2_STRHE</name>
<dbReference type="SMART" id="SM00499">
    <property type="entry name" value="AAI"/>
    <property type="match status" value="1"/>
</dbReference>
<evidence type="ECO:0000259" key="5">
    <source>
        <dbReference type="PROSITE" id="PS50202"/>
    </source>
</evidence>
<comment type="caution">
    <text evidence="6">The sequence shown here is derived from an EMBL/GenBank/DDBJ whole genome shotgun (WGS) entry which is preliminary data.</text>
</comment>
<dbReference type="PANTHER" id="PTHR10809:SF160">
    <property type="entry name" value="VESICLE-ASSOCIATED PROTEIN 1-3"/>
    <property type="match status" value="1"/>
</dbReference>
<dbReference type="Gene3D" id="2.60.40.10">
    <property type="entry name" value="Immunoglobulins"/>
    <property type="match status" value="1"/>
</dbReference>
<evidence type="ECO:0000256" key="4">
    <source>
        <dbReference type="SAM" id="Phobius"/>
    </source>
</evidence>
<proteinExistence type="inferred from homology"/>
<evidence type="ECO:0000313" key="7">
    <source>
        <dbReference type="Proteomes" id="UP001153555"/>
    </source>
</evidence>
<evidence type="ECO:0000313" key="6">
    <source>
        <dbReference type="EMBL" id="CAA0842687.1"/>
    </source>
</evidence>